<reference evidence="3 4" key="1">
    <citation type="submission" date="2024-03" db="EMBL/GenBank/DDBJ databases">
        <title>Actinomycetospora sp. OC33-EN07, a novel actinomycete isolated from wild orchid (Aerides multiflora).</title>
        <authorList>
            <person name="Suriyachadkun C."/>
        </authorList>
    </citation>
    <scope>NUCLEOTIDE SEQUENCE [LARGE SCALE GENOMIC DNA]</scope>
    <source>
        <strain evidence="3 4">OC33-EN07</strain>
    </source>
</reference>
<feature type="domain" description="VOC" evidence="2">
    <location>
        <begin position="146"/>
        <end position="260"/>
    </location>
</feature>
<dbReference type="Gene3D" id="3.10.180.10">
    <property type="entry name" value="2,3-Dihydroxybiphenyl 1,2-Dioxygenase, domain 1"/>
    <property type="match status" value="2"/>
</dbReference>
<name>A0ABU8M5N2_9PSEU</name>
<dbReference type="InterPro" id="IPR029068">
    <property type="entry name" value="Glyas_Bleomycin-R_OHBP_Dase"/>
</dbReference>
<evidence type="ECO:0000313" key="3">
    <source>
        <dbReference type="EMBL" id="MEJ2862183.1"/>
    </source>
</evidence>
<feature type="region of interest" description="Disordered" evidence="1">
    <location>
        <begin position="286"/>
        <end position="309"/>
    </location>
</feature>
<dbReference type="InterPro" id="IPR004360">
    <property type="entry name" value="Glyas_Fos-R_dOase_dom"/>
</dbReference>
<evidence type="ECO:0000259" key="2">
    <source>
        <dbReference type="PROSITE" id="PS51819"/>
    </source>
</evidence>
<dbReference type="InterPro" id="IPR037523">
    <property type="entry name" value="VOC_core"/>
</dbReference>
<gene>
    <name evidence="3" type="ORF">WCD58_13510</name>
</gene>
<dbReference type="EMBL" id="JBBEGM010000004">
    <property type="protein sequence ID" value="MEJ2862183.1"/>
    <property type="molecule type" value="Genomic_DNA"/>
</dbReference>
<dbReference type="PROSITE" id="PS51819">
    <property type="entry name" value="VOC"/>
    <property type="match status" value="1"/>
</dbReference>
<accession>A0ABU8M5N2</accession>
<sequence length="309" mass="34299">MSLHRVAKLTVGVPNVAETAAYYDEFGLTRSDESRTAFATTHGGEQLELVAAPRRQLVEFRIAADDQDDLGRIAASLARHNYKVGRGENTVTTYEPVSGARGVVEVLPRLEQPRQEPTPYNGVGRLERENTRAPGILRVGAVTPRKLGHFVLGSTDYDTTRAFFLDGLGFKLSDQVPGLSTFMRCSTDHHNVLVLPAPVDFMHHTSWQVDDVDDVGRGATAMLEGHPERHIWGLGRHHVGSNFFWYLKDPAGNFSEYYSDMDAIVDDQTWTPEDFEGASGLYRWGPPPPPSFLHPEDLASLMTGSHSER</sequence>
<evidence type="ECO:0000313" key="4">
    <source>
        <dbReference type="Proteomes" id="UP001369736"/>
    </source>
</evidence>
<dbReference type="SUPFAM" id="SSF54593">
    <property type="entry name" value="Glyoxalase/Bleomycin resistance protein/Dihydroxybiphenyl dioxygenase"/>
    <property type="match status" value="2"/>
</dbReference>
<organism evidence="3 4">
    <name type="scientific">Actinomycetospora flava</name>
    <dbReference type="NCBI Taxonomy" id="3129232"/>
    <lineage>
        <taxon>Bacteria</taxon>
        <taxon>Bacillati</taxon>
        <taxon>Actinomycetota</taxon>
        <taxon>Actinomycetes</taxon>
        <taxon>Pseudonocardiales</taxon>
        <taxon>Pseudonocardiaceae</taxon>
        <taxon>Actinomycetospora</taxon>
    </lineage>
</organism>
<dbReference type="RefSeq" id="WP_337703555.1">
    <property type="nucleotide sequence ID" value="NZ_JBBEGM010000004.1"/>
</dbReference>
<proteinExistence type="predicted"/>
<dbReference type="Pfam" id="PF00903">
    <property type="entry name" value="Glyoxalase"/>
    <property type="match status" value="1"/>
</dbReference>
<keyword evidence="4" id="KW-1185">Reference proteome</keyword>
<evidence type="ECO:0000256" key="1">
    <source>
        <dbReference type="SAM" id="MobiDB-lite"/>
    </source>
</evidence>
<comment type="caution">
    <text evidence="3">The sequence shown here is derived from an EMBL/GenBank/DDBJ whole genome shotgun (WGS) entry which is preliminary data.</text>
</comment>
<dbReference type="Proteomes" id="UP001369736">
    <property type="component" value="Unassembled WGS sequence"/>
</dbReference>
<protein>
    <submittedName>
        <fullName evidence="3">VOC family protein</fullName>
    </submittedName>
</protein>